<name>A0A481Z0V1_9VIRU</name>
<protein>
    <submittedName>
        <fullName evidence="1">Uncharacterized protein</fullName>
    </submittedName>
</protein>
<gene>
    <name evidence="1" type="ORF">LCMAC202_06680</name>
</gene>
<evidence type="ECO:0000313" key="1">
    <source>
        <dbReference type="EMBL" id="QBK88306.1"/>
    </source>
</evidence>
<reference evidence="1" key="1">
    <citation type="journal article" date="2019" name="MBio">
        <title>Virus Genomes from Deep Sea Sediments Expand the Ocean Megavirome and Support Independent Origins of Viral Gigantism.</title>
        <authorList>
            <person name="Backstrom D."/>
            <person name="Yutin N."/>
            <person name="Jorgensen S.L."/>
            <person name="Dharamshi J."/>
            <person name="Homa F."/>
            <person name="Zaremba-Niedwiedzka K."/>
            <person name="Spang A."/>
            <person name="Wolf Y.I."/>
            <person name="Koonin E.V."/>
            <person name="Ettema T.J."/>
        </authorList>
    </citation>
    <scope>NUCLEOTIDE SEQUENCE</scope>
</reference>
<sequence>MLERLTKDQLLKLSKDNHIPQIKSMTKTGIISIIMSALTRDQIVKEVSKFNQN</sequence>
<proteinExistence type="predicted"/>
<organism evidence="1">
    <name type="scientific">Marseillevirus LCMAC202</name>
    <dbReference type="NCBI Taxonomy" id="2506606"/>
    <lineage>
        <taxon>Viruses</taxon>
        <taxon>Varidnaviria</taxon>
        <taxon>Bamfordvirae</taxon>
        <taxon>Nucleocytoviricota</taxon>
        <taxon>Megaviricetes</taxon>
        <taxon>Pimascovirales</taxon>
        <taxon>Pimascovirales incertae sedis</taxon>
        <taxon>Marseilleviridae</taxon>
    </lineage>
</organism>
<dbReference type="EMBL" id="MK500384">
    <property type="protein sequence ID" value="QBK88306.1"/>
    <property type="molecule type" value="Genomic_DNA"/>
</dbReference>
<accession>A0A481Z0V1</accession>